<dbReference type="GO" id="GO:0005524">
    <property type="term" value="F:ATP binding"/>
    <property type="evidence" value="ECO:0007669"/>
    <property type="project" value="UniProtKB-UniRule"/>
</dbReference>
<dbReference type="OrthoDB" id="3196525at2"/>
<dbReference type="InterPro" id="IPR014016">
    <property type="entry name" value="UvrD-like_ATP-bd"/>
</dbReference>
<reference evidence="9 10" key="1">
    <citation type="submission" date="2019-03" db="EMBL/GenBank/DDBJ databases">
        <title>Draft genome sequences of novel Actinobacteria.</title>
        <authorList>
            <person name="Sahin N."/>
            <person name="Ay H."/>
            <person name="Saygin H."/>
        </authorList>
    </citation>
    <scope>NUCLEOTIDE SEQUENCE [LARGE SCALE GENOMIC DNA]</scope>
    <source>
        <strain evidence="9 10">JCM 30547</strain>
    </source>
</reference>
<dbReference type="PANTHER" id="PTHR11070:SF2">
    <property type="entry name" value="ATP-DEPENDENT DNA HELICASE SRS2"/>
    <property type="match status" value="1"/>
</dbReference>
<feature type="domain" description="UvrD-like helicase ATP-binding" evidence="8">
    <location>
        <begin position="339"/>
        <end position="587"/>
    </location>
</feature>
<evidence type="ECO:0000256" key="3">
    <source>
        <dbReference type="ARBA" id="ARBA00022806"/>
    </source>
</evidence>
<evidence type="ECO:0000256" key="2">
    <source>
        <dbReference type="ARBA" id="ARBA00022801"/>
    </source>
</evidence>
<dbReference type="PROSITE" id="PS51198">
    <property type="entry name" value="UVRD_HELICASE_ATP_BIND"/>
    <property type="match status" value="1"/>
</dbReference>
<dbReference type="InterPro" id="IPR000212">
    <property type="entry name" value="DNA_helicase_UvrD/REP"/>
</dbReference>
<dbReference type="EMBL" id="SMKA01000001">
    <property type="protein sequence ID" value="TDC35849.1"/>
    <property type="molecule type" value="Genomic_DNA"/>
</dbReference>
<dbReference type="GO" id="GO:0016787">
    <property type="term" value="F:hydrolase activity"/>
    <property type="evidence" value="ECO:0007669"/>
    <property type="project" value="UniProtKB-UniRule"/>
</dbReference>
<dbReference type="InterPro" id="IPR027785">
    <property type="entry name" value="UvrD-like_helicase_C"/>
</dbReference>
<accession>A0A4R4QKA1</accession>
<name>A0A4R4QKA1_9ACTN</name>
<evidence type="ECO:0000256" key="4">
    <source>
        <dbReference type="ARBA" id="ARBA00022840"/>
    </source>
</evidence>
<evidence type="ECO:0000313" key="9">
    <source>
        <dbReference type="EMBL" id="TDC35849.1"/>
    </source>
</evidence>
<organism evidence="9 10">
    <name type="scientific">Kribbella albertanoniae</name>
    <dbReference type="NCBI Taxonomy" id="1266829"/>
    <lineage>
        <taxon>Bacteria</taxon>
        <taxon>Bacillati</taxon>
        <taxon>Actinomycetota</taxon>
        <taxon>Actinomycetes</taxon>
        <taxon>Propionibacteriales</taxon>
        <taxon>Kribbellaceae</taxon>
        <taxon>Kribbella</taxon>
    </lineage>
</organism>
<protein>
    <submittedName>
        <fullName evidence="9">ATP-dependent helicase</fullName>
    </submittedName>
</protein>
<dbReference type="RefSeq" id="WP_132399968.1">
    <property type="nucleotide sequence ID" value="NZ_SMKA01000001.1"/>
</dbReference>
<dbReference type="GO" id="GO:0043138">
    <property type="term" value="F:3'-5' DNA helicase activity"/>
    <property type="evidence" value="ECO:0007669"/>
    <property type="project" value="TreeGrafter"/>
</dbReference>
<dbReference type="Proteomes" id="UP000295075">
    <property type="component" value="Unassembled WGS sequence"/>
</dbReference>
<dbReference type="Gene3D" id="1.10.10.160">
    <property type="match status" value="1"/>
</dbReference>
<evidence type="ECO:0000259" key="8">
    <source>
        <dbReference type="PROSITE" id="PS51198"/>
    </source>
</evidence>
<dbReference type="Pfam" id="PF13538">
    <property type="entry name" value="UvrD_C_2"/>
    <property type="match status" value="1"/>
</dbReference>
<dbReference type="InterPro" id="IPR013986">
    <property type="entry name" value="DExx_box_DNA_helicase_dom_sf"/>
</dbReference>
<feature type="region of interest" description="Disordered" evidence="7">
    <location>
        <begin position="34"/>
        <end position="58"/>
    </location>
</feature>
<dbReference type="AlphaFoldDB" id="A0A4R4QKA1"/>
<dbReference type="Gene3D" id="3.40.50.300">
    <property type="entry name" value="P-loop containing nucleotide triphosphate hydrolases"/>
    <property type="match status" value="3"/>
</dbReference>
<evidence type="ECO:0000256" key="7">
    <source>
        <dbReference type="SAM" id="MobiDB-lite"/>
    </source>
</evidence>
<dbReference type="GO" id="GO:0000725">
    <property type="term" value="P:recombinational repair"/>
    <property type="evidence" value="ECO:0007669"/>
    <property type="project" value="TreeGrafter"/>
</dbReference>
<dbReference type="GO" id="GO:0003677">
    <property type="term" value="F:DNA binding"/>
    <property type="evidence" value="ECO:0007669"/>
    <property type="project" value="UniProtKB-KW"/>
</dbReference>
<keyword evidence="5" id="KW-0238">DNA-binding</keyword>
<dbReference type="PANTHER" id="PTHR11070">
    <property type="entry name" value="UVRD / RECB / PCRA DNA HELICASE FAMILY MEMBER"/>
    <property type="match status" value="1"/>
</dbReference>
<comment type="caution">
    <text evidence="9">The sequence shown here is derived from an EMBL/GenBank/DDBJ whole genome shotgun (WGS) entry which is preliminary data.</text>
</comment>
<proteinExistence type="predicted"/>
<evidence type="ECO:0000313" key="10">
    <source>
        <dbReference type="Proteomes" id="UP000295075"/>
    </source>
</evidence>
<keyword evidence="4 6" id="KW-0067">ATP-binding</keyword>
<dbReference type="Pfam" id="PF13245">
    <property type="entry name" value="AAA_19"/>
    <property type="match status" value="1"/>
</dbReference>
<sequence length="936" mass="103247">MPLLLDDIDLTMPTAVKVVDPKFFSSKLTGNGKHKTGLLRGDLRPASTSRNSAHAAGTIDHIEVKSSSTQHGITTASIPFAPVLRRALTEAGGSFTLATPQDQDRCAVETGSTDWDVAFDMTPQGAKLVEDANGGGANGAPKMSRDFVVQYRMELYFLRKGHAEPERTPIASTTSGPGHHTAAAFVSWDNSPMDNAGAFVTEVLRAIGLTHRNPDLLVDWLTNEFNIHDRITRQAEIWDSEMIAEEILAYIDGLPASPTKQHLNALAVQLRYLENYNVPLEAYRSIHQKIETTFDNETAAALSKQNLNLLMSHTLFHLEGMKSQLTTVAAPGLAPVMPTHLSVQQRAALTTHEPLVMVQAGAGTGKSTVILERIKYLGSCGVAASDVTVLSFTNAAADNITAKNPDVGSMTIARMINDIYQLNHPMHELSSIDTIINSIDIFYPTSDFAAGFRLRLLEVDQNKTGAFTALNTYIENHFDEVIALLDMIKQTSLELEIIICYQRIDTMLEPTNVQCKYLIIDEVQDNSIFEFIYLLKYITKHAQSLFIVGDASQTLYEFRSANPRALNTLEGSGVFTTFKLTTNYRSNQEILDFANVVLGDLETNQFAGIQLQANSLAVPTAKSFQEKVTLDYRAVPKLTSFVAQDLAGIVGRTISRYVDACLARGEQVCFLAYSRREVTVIQTALEQVYPQRHVASLVSDRVFATDVFSKYIKLYWNDVLQVQPPAASFVVTQGIKNNLDKLTKNAGNQKVVMAVTGMVSNWWTENAATVRGWEQLYLQGVLTQDDFFERLRDSLLSFEIRHNAVRQSLVNQKNRDRKAKNAESDADLVVSTIHGAKGMEFDNVVVLHKEGAATTQASRREFYVAFTRAKKTEYILSYGTVKNPPIESSYAQIVSLLTKRDAQTAARAAGVDPDLLDDDGTDPGVFGDFSTVAQAV</sequence>
<evidence type="ECO:0000256" key="6">
    <source>
        <dbReference type="PROSITE-ProRule" id="PRU00560"/>
    </source>
</evidence>
<evidence type="ECO:0000256" key="1">
    <source>
        <dbReference type="ARBA" id="ARBA00022741"/>
    </source>
</evidence>
<keyword evidence="2 6" id="KW-0378">Hydrolase</keyword>
<feature type="binding site" evidence="6">
    <location>
        <begin position="360"/>
        <end position="367"/>
    </location>
    <ligand>
        <name>ATP</name>
        <dbReference type="ChEBI" id="CHEBI:30616"/>
    </ligand>
</feature>
<evidence type="ECO:0000256" key="5">
    <source>
        <dbReference type="ARBA" id="ARBA00023125"/>
    </source>
</evidence>
<keyword evidence="1 6" id="KW-0547">Nucleotide-binding</keyword>
<gene>
    <name evidence="9" type="ORF">E1261_00555</name>
</gene>
<dbReference type="SUPFAM" id="SSF52540">
    <property type="entry name" value="P-loop containing nucleoside triphosphate hydrolases"/>
    <property type="match status" value="1"/>
</dbReference>
<keyword evidence="3 6" id="KW-0347">Helicase</keyword>
<keyword evidence="10" id="KW-1185">Reference proteome</keyword>
<dbReference type="InterPro" id="IPR027417">
    <property type="entry name" value="P-loop_NTPase"/>
</dbReference>